<protein>
    <submittedName>
        <fullName evidence="1">Uncharacterized protein</fullName>
    </submittedName>
</protein>
<sequence length="204" mass="22629">MPTRKDNILDLVLTTDSHLLSSLFLSPGLADHVNFSVLAIPTTDRGVDWMNALVNGDSTQRMYDRFISIVHQVINECIPITSNRPTHSRFILNLIRIQSRLFSNNDPSYDTFSKKVRVAIRREAIRREGKRILTSNGGLFSNMRGLSKQKAAVSALRNIDGTFASSPSDKAEALSSQFSSVFTVDNGITPPFPSRTASTIETLD</sequence>
<dbReference type="Proteomes" id="UP000005239">
    <property type="component" value="Unassembled WGS sequence"/>
</dbReference>
<dbReference type="EnsemblMetazoa" id="PPA38864.1">
    <property type="protein sequence ID" value="PPA38864.1"/>
    <property type="gene ID" value="WBGene00277233"/>
</dbReference>
<reference evidence="2" key="1">
    <citation type="journal article" date="2008" name="Nat. Genet.">
        <title>The Pristionchus pacificus genome provides a unique perspective on nematode lifestyle and parasitism.</title>
        <authorList>
            <person name="Dieterich C."/>
            <person name="Clifton S.W."/>
            <person name="Schuster L.N."/>
            <person name="Chinwalla A."/>
            <person name="Delehaunty K."/>
            <person name="Dinkelacker I."/>
            <person name="Fulton L."/>
            <person name="Fulton R."/>
            <person name="Godfrey J."/>
            <person name="Minx P."/>
            <person name="Mitreva M."/>
            <person name="Roeseler W."/>
            <person name="Tian H."/>
            <person name="Witte H."/>
            <person name="Yang S.P."/>
            <person name="Wilson R.K."/>
            <person name="Sommer R.J."/>
        </authorList>
    </citation>
    <scope>NUCLEOTIDE SEQUENCE [LARGE SCALE GENOMIC DNA]</scope>
    <source>
        <strain evidence="2">PS312</strain>
    </source>
</reference>
<evidence type="ECO:0000313" key="2">
    <source>
        <dbReference type="Proteomes" id="UP000005239"/>
    </source>
</evidence>
<dbReference type="AlphaFoldDB" id="A0A2A6CZB4"/>
<accession>A0A2A6CZB4</accession>
<gene>
    <name evidence="1" type="primary">WBGene00277233</name>
</gene>
<dbReference type="PANTHER" id="PTHR33395:SF22">
    <property type="entry name" value="REVERSE TRANSCRIPTASE DOMAIN-CONTAINING PROTEIN"/>
    <property type="match status" value="1"/>
</dbReference>
<proteinExistence type="predicted"/>
<dbReference type="PANTHER" id="PTHR33395">
    <property type="entry name" value="TRANSCRIPTASE, PUTATIVE-RELATED-RELATED"/>
    <property type="match status" value="1"/>
</dbReference>
<name>A0A2A6CZB4_PRIPA</name>
<evidence type="ECO:0000313" key="1">
    <source>
        <dbReference type="EnsemblMetazoa" id="PPA38864.1"/>
    </source>
</evidence>
<reference evidence="1" key="2">
    <citation type="submission" date="2022-06" db="UniProtKB">
        <authorList>
            <consortium name="EnsemblMetazoa"/>
        </authorList>
    </citation>
    <scope>IDENTIFICATION</scope>
    <source>
        <strain evidence="1">PS312</strain>
    </source>
</reference>
<accession>A0A8R1Z1S6</accession>
<organism evidence="1 2">
    <name type="scientific">Pristionchus pacificus</name>
    <name type="common">Parasitic nematode worm</name>
    <dbReference type="NCBI Taxonomy" id="54126"/>
    <lineage>
        <taxon>Eukaryota</taxon>
        <taxon>Metazoa</taxon>
        <taxon>Ecdysozoa</taxon>
        <taxon>Nematoda</taxon>
        <taxon>Chromadorea</taxon>
        <taxon>Rhabditida</taxon>
        <taxon>Rhabditina</taxon>
        <taxon>Diplogasteromorpha</taxon>
        <taxon>Diplogasteroidea</taxon>
        <taxon>Neodiplogasteridae</taxon>
        <taxon>Pristionchus</taxon>
    </lineage>
</organism>
<keyword evidence="2" id="KW-1185">Reference proteome</keyword>